<dbReference type="PANTHER" id="PTHR39515">
    <property type="entry name" value="CONSERVED PROTEIN"/>
    <property type="match status" value="1"/>
</dbReference>
<dbReference type="InterPro" id="IPR000835">
    <property type="entry name" value="HTH_MarR-typ"/>
</dbReference>
<evidence type="ECO:0000259" key="1">
    <source>
        <dbReference type="PROSITE" id="PS50995"/>
    </source>
</evidence>
<dbReference type="RefSeq" id="WP_052590905.1">
    <property type="nucleotide sequence ID" value="NZ_CP011112.1"/>
</dbReference>
<proteinExistence type="predicted"/>
<name>A0A0K1JGJ0_9MICO</name>
<dbReference type="Gene3D" id="1.10.10.10">
    <property type="entry name" value="Winged helix-like DNA-binding domain superfamily/Winged helix DNA-binding domain"/>
    <property type="match status" value="1"/>
</dbReference>
<reference evidence="2 3" key="1">
    <citation type="submission" date="2015-03" db="EMBL/GenBank/DDBJ databases">
        <title>Luteipulveratus halotolerans sp. nov., a novel actinobacterium (Dermacoccaceae) from Sarawak, Malaysia.</title>
        <authorList>
            <person name="Juboi H."/>
            <person name="Basik A."/>
            <person name="Shamsul S.S."/>
            <person name="Arnold P."/>
            <person name="Schmitt E.K."/>
            <person name="Sanglier J.-J."/>
            <person name="Yeo T."/>
        </authorList>
    </citation>
    <scope>NUCLEOTIDE SEQUENCE [LARGE SCALE GENOMIC DNA]</scope>
    <source>
        <strain evidence="2 3">MN07-A0370</strain>
    </source>
</reference>
<gene>
    <name evidence="2" type="ORF">VV02_08130</name>
</gene>
<dbReference type="SUPFAM" id="SSF46785">
    <property type="entry name" value="Winged helix' DNA-binding domain"/>
    <property type="match status" value="1"/>
</dbReference>
<accession>A0A0K1JGJ0</accession>
<sequence>MSPAARRRLAGELRSVCMRISRRARFENTETIAPHQFSVLARLEKSTATARELAEYECVSPPSMSRTINALVEKAYISRSDNPDDGRQVILTLTSEGRTALKATRRSRDEWMLKRLGDLTEEECRVLEQARDILTRVATR</sequence>
<evidence type="ECO:0000313" key="2">
    <source>
        <dbReference type="EMBL" id="AKU15829.1"/>
    </source>
</evidence>
<keyword evidence="3" id="KW-1185">Reference proteome</keyword>
<dbReference type="SMART" id="SM00347">
    <property type="entry name" value="HTH_MARR"/>
    <property type="match status" value="1"/>
</dbReference>
<dbReference type="GO" id="GO:0003700">
    <property type="term" value="F:DNA-binding transcription factor activity"/>
    <property type="evidence" value="ECO:0007669"/>
    <property type="project" value="InterPro"/>
</dbReference>
<evidence type="ECO:0000313" key="3">
    <source>
        <dbReference type="Proteomes" id="UP000066480"/>
    </source>
</evidence>
<dbReference type="PROSITE" id="PS50995">
    <property type="entry name" value="HTH_MARR_2"/>
    <property type="match status" value="1"/>
</dbReference>
<organism evidence="2 3">
    <name type="scientific">Luteipulveratus mongoliensis</name>
    <dbReference type="NCBI Taxonomy" id="571913"/>
    <lineage>
        <taxon>Bacteria</taxon>
        <taxon>Bacillati</taxon>
        <taxon>Actinomycetota</taxon>
        <taxon>Actinomycetes</taxon>
        <taxon>Micrococcales</taxon>
        <taxon>Dermacoccaceae</taxon>
        <taxon>Luteipulveratus</taxon>
    </lineage>
</organism>
<dbReference type="KEGG" id="lmoi:VV02_08130"/>
<dbReference type="EMBL" id="CP011112">
    <property type="protein sequence ID" value="AKU15829.1"/>
    <property type="molecule type" value="Genomic_DNA"/>
</dbReference>
<dbReference type="InterPro" id="IPR052526">
    <property type="entry name" value="HTH-type_Bedaq_tolerance"/>
</dbReference>
<dbReference type="InterPro" id="IPR036388">
    <property type="entry name" value="WH-like_DNA-bd_sf"/>
</dbReference>
<dbReference type="Proteomes" id="UP000066480">
    <property type="component" value="Chromosome"/>
</dbReference>
<dbReference type="PANTHER" id="PTHR39515:SF2">
    <property type="entry name" value="HTH-TYPE TRANSCRIPTIONAL REGULATOR RV0880"/>
    <property type="match status" value="1"/>
</dbReference>
<dbReference type="STRING" id="571913.VV02_08130"/>
<dbReference type="Pfam" id="PF01047">
    <property type="entry name" value="MarR"/>
    <property type="match status" value="1"/>
</dbReference>
<dbReference type="InterPro" id="IPR036390">
    <property type="entry name" value="WH_DNA-bd_sf"/>
</dbReference>
<feature type="domain" description="HTH marR-type" evidence="1">
    <location>
        <begin position="6"/>
        <end position="139"/>
    </location>
</feature>
<protein>
    <submittedName>
        <fullName evidence="2">MarR family transcriptional regulator</fullName>
    </submittedName>
</protein>
<dbReference type="AlphaFoldDB" id="A0A0K1JGJ0"/>